<dbReference type="EMBL" id="MDEO01000035">
    <property type="protein sequence ID" value="OCX14531.1"/>
    <property type="molecule type" value="Genomic_DNA"/>
</dbReference>
<dbReference type="CDD" id="cd00838">
    <property type="entry name" value="MPP_superfamily"/>
    <property type="match status" value="1"/>
</dbReference>
<dbReference type="InterPro" id="IPR029052">
    <property type="entry name" value="Metallo-depent_PP-like"/>
</dbReference>
<comment type="similarity">
    <text evidence="1">Belongs to the metallophosphoesterase superfamily. YfcE family.</text>
</comment>
<protein>
    <recommendedName>
        <fullName evidence="2">Calcineurin-like phosphoesterase domain-containing protein</fullName>
    </recommendedName>
</protein>
<reference evidence="3 4" key="1">
    <citation type="submission" date="2016-08" db="EMBL/GenBank/DDBJ databases">
        <title>Whole genome sequence of Mesorhizobium sp. strain UASWS1009 isolated from industrial sewage.</title>
        <authorList>
            <person name="Crovadore J."/>
            <person name="Calmin G."/>
            <person name="Chablais R."/>
            <person name="Cochard B."/>
            <person name="Lefort F."/>
        </authorList>
    </citation>
    <scope>NUCLEOTIDE SEQUENCE [LARGE SCALE GENOMIC DNA]</scope>
    <source>
        <strain evidence="3 4">UASWS1009</strain>
    </source>
</reference>
<dbReference type="PIRSF" id="PIRSF000883">
    <property type="entry name" value="Pesterase_MJ0912"/>
    <property type="match status" value="1"/>
</dbReference>
<accession>A0A1C2DIE4</accession>
<sequence>MRLAVISDIHGNLPALEAVHAEIKTASPDLIVNLGDCLSGPLWPEETAQYLIAENWPTVRGNHDRALAEMPPGEMDTIDAFAYRHLTKASRDWLASLPATTSLTSEIFLCHGSPADDEVFLLEEDGGNHFFPSSEGQIRRKLGDVPAELVLCGHTHTPRIVHVSDRLTVLNPGSVGVQAFPGLTVTGSPHARYAIATRLNGKWSFTLRAIDYDWSSAARRAEASGFANWSHGLSTGFAANAIGT</sequence>
<dbReference type="InterPro" id="IPR024654">
    <property type="entry name" value="Calcineurin-like_PHP_lpxH"/>
</dbReference>
<gene>
    <name evidence="3" type="ORF">QV13_18915</name>
</gene>
<proteinExistence type="inferred from homology"/>
<evidence type="ECO:0000313" key="3">
    <source>
        <dbReference type="EMBL" id="OCX14531.1"/>
    </source>
</evidence>
<evidence type="ECO:0000256" key="1">
    <source>
        <dbReference type="ARBA" id="ARBA00008950"/>
    </source>
</evidence>
<dbReference type="Pfam" id="PF12850">
    <property type="entry name" value="Metallophos_2"/>
    <property type="match status" value="1"/>
</dbReference>
<dbReference type="InterPro" id="IPR011152">
    <property type="entry name" value="Pesterase_MJ0912"/>
</dbReference>
<organism evidence="3 4">
    <name type="scientific">Mesorhizobium hungaricum</name>
    <dbReference type="NCBI Taxonomy" id="1566387"/>
    <lineage>
        <taxon>Bacteria</taxon>
        <taxon>Pseudomonadati</taxon>
        <taxon>Pseudomonadota</taxon>
        <taxon>Alphaproteobacteria</taxon>
        <taxon>Hyphomicrobiales</taxon>
        <taxon>Phyllobacteriaceae</taxon>
        <taxon>Mesorhizobium</taxon>
    </lineage>
</organism>
<dbReference type="InterPro" id="IPR050126">
    <property type="entry name" value="Ap4A_hydrolase"/>
</dbReference>
<dbReference type="GO" id="GO:0005737">
    <property type="term" value="C:cytoplasm"/>
    <property type="evidence" value="ECO:0007669"/>
    <property type="project" value="TreeGrafter"/>
</dbReference>
<dbReference type="RefSeq" id="WP_024923760.1">
    <property type="nucleotide sequence ID" value="NZ_MDEO01000035.1"/>
</dbReference>
<feature type="domain" description="Calcineurin-like phosphoesterase" evidence="2">
    <location>
        <begin position="1"/>
        <end position="179"/>
    </location>
</feature>
<dbReference type="Gene3D" id="3.60.21.10">
    <property type="match status" value="1"/>
</dbReference>
<name>A0A1C2DIE4_9HYPH</name>
<dbReference type="SUPFAM" id="SSF56300">
    <property type="entry name" value="Metallo-dependent phosphatases"/>
    <property type="match status" value="1"/>
</dbReference>
<comment type="caution">
    <text evidence="3">The sequence shown here is derived from an EMBL/GenBank/DDBJ whole genome shotgun (WGS) entry which is preliminary data.</text>
</comment>
<dbReference type="OrthoDB" id="9813918at2"/>
<dbReference type="STRING" id="1566387.QV13_18915"/>
<dbReference type="GO" id="GO:0016791">
    <property type="term" value="F:phosphatase activity"/>
    <property type="evidence" value="ECO:0007669"/>
    <property type="project" value="TreeGrafter"/>
</dbReference>
<dbReference type="PANTHER" id="PTHR42850:SF2">
    <property type="entry name" value="BLL5683 PROTEIN"/>
    <property type="match status" value="1"/>
</dbReference>
<evidence type="ECO:0000313" key="4">
    <source>
        <dbReference type="Proteomes" id="UP000094412"/>
    </source>
</evidence>
<keyword evidence="4" id="KW-1185">Reference proteome</keyword>
<evidence type="ECO:0000259" key="2">
    <source>
        <dbReference type="Pfam" id="PF12850"/>
    </source>
</evidence>
<dbReference type="AlphaFoldDB" id="A0A1C2DIE4"/>
<dbReference type="PANTHER" id="PTHR42850">
    <property type="entry name" value="METALLOPHOSPHOESTERASE"/>
    <property type="match status" value="1"/>
</dbReference>
<dbReference type="Proteomes" id="UP000094412">
    <property type="component" value="Unassembled WGS sequence"/>
</dbReference>